<dbReference type="Proteomes" id="UP001152607">
    <property type="component" value="Unassembled WGS sequence"/>
</dbReference>
<protein>
    <recommendedName>
        <fullName evidence="9">3-phytase</fullName>
    </recommendedName>
</protein>
<feature type="chain" id="PRO_5040924458" description="3-phytase" evidence="4">
    <location>
        <begin position="21"/>
        <end position="733"/>
    </location>
</feature>
<evidence type="ECO:0008006" key="9">
    <source>
        <dbReference type="Google" id="ProtNLM"/>
    </source>
</evidence>
<evidence type="ECO:0000256" key="3">
    <source>
        <dbReference type="PROSITE-ProRule" id="PRU00076"/>
    </source>
</evidence>
<feature type="disulfide bond" evidence="3">
    <location>
        <begin position="385"/>
        <end position="394"/>
    </location>
</feature>
<evidence type="ECO:0000256" key="2">
    <source>
        <dbReference type="ARBA" id="ARBA00023157"/>
    </source>
</evidence>
<proteinExistence type="predicted"/>
<dbReference type="Pfam" id="PF02333">
    <property type="entry name" value="Phytase"/>
    <property type="match status" value="1"/>
</dbReference>
<feature type="domain" description="EGF-like" evidence="5">
    <location>
        <begin position="363"/>
        <end position="395"/>
    </location>
</feature>
<keyword evidence="8" id="KW-1185">Reference proteome</keyword>
<feature type="domain" description="BPP" evidence="6">
    <location>
        <begin position="389"/>
        <end position="731"/>
    </location>
</feature>
<keyword evidence="1 4" id="KW-0732">Signal</keyword>
<keyword evidence="3" id="KW-0245">EGF-like domain</keyword>
<dbReference type="AlphaFoldDB" id="A0A9W4UDE6"/>
<dbReference type="InterPro" id="IPR050969">
    <property type="entry name" value="Dev_Signal_Modulators"/>
</dbReference>
<dbReference type="PROSITE" id="PS50026">
    <property type="entry name" value="EGF_3"/>
    <property type="match status" value="1"/>
</dbReference>
<dbReference type="OrthoDB" id="10045365at2759"/>
<keyword evidence="2 3" id="KW-1015">Disulfide bond</keyword>
<dbReference type="PROSITE" id="PS01186">
    <property type="entry name" value="EGF_2"/>
    <property type="match status" value="1"/>
</dbReference>
<evidence type="ECO:0000313" key="8">
    <source>
        <dbReference type="Proteomes" id="UP001152607"/>
    </source>
</evidence>
<dbReference type="InterPro" id="IPR000742">
    <property type="entry name" value="EGF"/>
</dbReference>
<evidence type="ECO:0000256" key="4">
    <source>
        <dbReference type="SAM" id="SignalP"/>
    </source>
</evidence>
<comment type="caution">
    <text evidence="3">Lacks conserved residue(s) required for the propagation of feature annotation.</text>
</comment>
<evidence type="ECO:0000259" key="6">
    <source>
        <dbReference type="PROSITE" id="PS51662"/>
    </source>
</evidence>
<dbReference type="InterPro" id="IPR013111">
    <property type="entry name" value="EGF_extracell"/>
</dbReference>
<dbReference type="InterPro" id="IPR011042">
    <property type="entry name" value="6-blade_b-propeller_TolB-like"/>
</dbReference>
<gene>
    <name evidence="7" type="ORF">PDIGIT_LOCUS7400</name>
</gene>
<dbReference type="Pfam" id="PF07974">
    <property type="entry name" value="EGF_2"/>
    <property type="match status" value="1"/>
</dbReference>
<feature type="signal peptide" evidence="4">
    <location>
        <begin position="1"/>
        <end position="20"/>
    </location>
</feature>
<dbReference type="PANTHER" id="PTHR14949">
    <property type="entry name" value="EGF-LIKE-DOMAIN, MULTIPLE 7, 8"/>
    <property type="match status" value="1"/>
</dbReference>
<evidence type="ECO:0000313" key="7">
    <source>
        <dbReference type="EMBL" id="CAI6334343.1"/>
    </source>
</evidence>
<reference evidence="7" key="1">
    <citation type="submission" date="2023-01" db="EMBL/GenBank/DDBJ databases">
        <authorList>
            <person name="Van Ghelder C."/>
            <person name="Rancurel C."/>
        </authorList>
    </citation>
    <scope>NUCLEOTIDE SEQUENCE</scope>
    <source>
        <strain evidence="7">CNCM I-4278</strain>
    </source>
</reference>
<feature type="disulfide bond" evidence="3">
    <location>
        <begin position="367"/>
        <end position="377"/>
    </location>
</feature>
<dbReference type="PROSITE" id="PS51662">
    <property type="entry name" value="BP_PHYTASE"/>
    <property type="match status" value="2"/>
</dbReference>
<dbReference type="SUPFAM" id="SSF50956">
    <property type="entry name" value="Thermostable phytase (3-phytase)"/>
    <property type="match status" value="2"/>
</dbReference>
<evidence type="ECO:0000256" key="1">
    <source>
        <dbReference type="ARBA" id="ARBA00022729"/>
    </source>
</evidence>
<dbReference type="InterPro" id="IPR003431">
    <property type="entry name" value="B-propeller_Phytase"/>
</dbReference>
<dbReference type="Gene3D" id="2.120.10.30">
    <property type="entry name" value="TolB, C-terminal domain"/>
    <property type="match status" value="2"/>
</dbReference>
<dbReference type="EMBL" id="CAOQHR010000005">
    <property type="protein sequence ID" value="CAI6334343.1"/>
    <property type="molecule type" value="Genomic_DNA"/>
</dbReference>
<feature type="domain" description="BPP" evidence="6">
    <location>
        <begin position="11"/>
        <end position="313"/>
    </location>
</feature>
<dbReference type="PROSITE" id="PS00022">
    <property type="entry name" value="EGF_1"/>
    <property type="match status" value="1"/>
</dbReference>
<evidence type="ECO:0000259" key="5">
    <source>
        <dbReference type="PROSITE" id="PS50026"/>
    </source>
</evidence>
<dbReference type="GO" id="GO:0016158">
    <property type="term" value="F:inositol hexakisphosphate 3-phosphatase activity"/>
    <property type="evidence" value="ECO:0007669"/>
    <property type="project" value="InterPro"/>
</dbReference>
<accession>A0A9W4UDE6</accession>
<sequence length="733" mass="77726">MRSYVTYLACALTGLSVASAQNANITLAPAATGFEADGASFYYASNPLVLANDGSAADGGFRVFNAGANSSWSQTSHLKTGRSKIITPVYDVGGRDLLLNIPAPDSVLRAFEVSENGVAGVEQARKKFLGDWSTLCVWRSAKSGENYGFLFGKKQVVQFLVRGTENSTEILEIQTFPIPIEGEACTVLSNGLVYFSAEDQPLYSFQATESTVTPEITTVSEEIEVIGLATYYRISGDYLFVAHDEVIDVYDEKLGLVGSISLTGIPDLSIQGGLSIYQASTSTFPSGAIAFAFEDEETAGIAVGPLESALAAVGIEVNTDFNPRDRPCNDCEGTITKQCSENGFDAGYSSCQCFVGFSGSDCSETICKNSCSSHGKCAGPNVCQCDAGWEGPDCSFVAVQAKYETAANGGDGDDPAIWIHPTDASQSKIVTTTKSEAGAGFTVFDLKGELLQHTPAEQPNNVDVIYNFTLGDKQTDLTFAACRGDNTLCLFAINSTGFLSPIAGGVQPTPEDYEVYGSCTFRSTKTGKQYLFVNNKDAEYLQYELTSTANGTLQTTLVREFIGGSGGQVEGCVADDAAGFLFLGEEPEGVWRYDAEPDGSDTGMQIAKVGDGRLSADVEGIALVPATSGGSGYIFVSSQGISSYIVYDRAPPHEYVMTFTIVDNREAGIDHVSNTDGIAVVGDRLNSDFPGGLFVTHDDANELAEGGTALEASFKLVSLEDILGEERTKALGY</sequence>
<dbReference type="Gene3D" id="2.10.25.10">
    <property type="entry name" value="Laminin"/>
    <property type="match status" value="1"/>
</dbReference>
<dbReference type="PANTHER" id="PTHR14949:SF56">
    <property type="entry name" value="EGF-LIKE-DOMAIN, MULTIPLE 7"/>
    <property type="match status" value="1"/>
</dbReference>
<name>A0A9W4UDE6_9PLEO</name>
<organism evidence="7 8">
    <name type="scientific">Periconia digitata</name>
    <dbReference type="NCBI Taxonomy" id="1303443"/>
    <lineage>
        <taxon>Eukaryota</taxon>
        <taxon>Fungi</taxon>
        <taxon>Dikarya</taxon>
        <taxon>Ascomycota</taxon>
        <taxon>Pezizomycotina</taxon>
        <taxon>Dothideomycetes</taxon>
        <taxon>Pleosporomycetidae</taxon>
        <taxon>Pleosporales</taxon>
        <taxon>Massarineae</taxon>
        <taxon>Periconiaceae</taxon>
        <taxon>Periconia</taxon>
    </lineage>
</organism>
<comment type="caution">
    <text evidence="7">The sequence shown here is derived from an EMBL/GenBank/DDBJ whole genome shotgun (WGS) entry which is preliminary data.</text>
</comment>